<dbReference type="SFLD" id="SFLDG00358">
    <property type="entry name" value="Main_(cytGST)"/>
    <property type="match status" value="1"/>
</dbReference>
<feature type="domain" description="GST N-terminal" evidence="2">
    <location>
        <begin position="1"/>
        <end position="80"/>
    </location>
</feature>
<dbReference type="Pfam" id="PF00043">
    <property type="entry name" value="GST_C"/>
    <property type="match status" value="1"/>
</dbReference>
<dbReference type="PROSITE" id="PS50405">
    <property type="entry name" value="GST_CTER"/>
    <property type="match status" value="1"/>
</dbReference>
<keyword evidence="4" id="KW-0808">Transferase</keyword>
<dbReference type="InterPro" id="IPR004046">
    <property type="entry name" value="GST_C"/>
</dbReference>
<dbReference type="Pfam" id="PF02798">
    <property type="entry name" value="GST_N"/>
    <property type="match status" value="1"/>
</dbReference>
<dbReference type="CDD" id="cd00570">
    <property type="entry name" value="GST_N_family"/>
    <property type="match status" value="1"/>
</dbReference>
<evidence type="ECO:0000313" key="5">
    <source>
        <dbReference type="EMBL" id="KAF7994332.1"/>
    </source>
</evidence>
<dbReference type="FunFam" id="1.20.1050.10:FF:000007">
    <property type="entry name" value="Glutathione S-transferase 1-1"/>
    <property type="match status" value="1"/>
</dbReference>
<name>A0A2U9K459_APHGI</name>
<dbReference type="InterPro" id="IPR004045">
    <property type="entry name" value="Glutathione_S-Trfase_N"/>
</dbReference>
<dbReference type="SUPFAM" id="SSF52833">
    <property type="entry name" value="Thioredoxin-like"/>
    <property type="match status" value="1"/>
</dbReference>
<dbReference type="PROSITE" id="PS50404">
    <property type="entry name" value="GST_NTER"/>
    <property type="match status" value="1"/>
</dbReference>
<dbReference type="FunFam" id="3.40.30.10:FF:000295">
    <property type="entry name" value="Glutathione S-transferase unclassified 1"/>
    <property type="match status" value="1"/>
</dbReference>
<comment type="similarity">
    <text evidence="1">Belongs to the GST superfamily.</text>
</comment>
<dbReference type="Gene3D" id="1.20.1050.10">
    <property type="match status" value="1"/>
</dbReference>
<evidence type="ECO:0000313" key="6">
    <source>
        <dbReference type="Proteomes" id="UP000639338"/>
    </source>
</evidence>
<dbReference type="AlphaFoldDB" id="A0A2U9K459"/>
<dbReference type="GO" id="GO:0004364">
    <property type="term" value="F:glutathione transferase activity"/>
    <property type="evidence" value="ECO:0007669"/>
    <property type="project" value="TreeGrafter"/>
</dbReference>
<dbReference type="InterPro" id="IPR040079">
    <property type="entry name" value="Glutathione_S-Trfase"/>
</dbReference>
<dbReference type="SUPFAM" id="SSF47616">
    <property type="entry name" value="GST C-terminal domain-like"/>
    <property type="match status" value="1"/>
</dbReference>
<keyword evidence="6" id="KW-1185">Reference proteome</keyword>
<dbReference type="GO" id="GO:0006749">
    <property type="term" value="P:glutathione metabolic process"/>
    <property type="evidence" value="ECO:0007669"/>
    <property type="project" value="TreeGrafter"/>
</dbReference>
<dbReference type="PANTHER" id="PTHR43969:SF7">
    <property type="entry name" value="GST-CONTAINING FLYWCH ZINC-FINGER PROTEIN"/>
    <property type="match status" value="1"/>
</dbReference>
<sequence length="229" mass="26358">MKLYSVSDGPPSLACQQALKALNLDYQLINVDYGKGQHMTDEYAQLNPQKEIPTFIDDDLVIGESNAILQYLGDKYDVNGILYPKDPKTRAIVNHRLCFNLAMYYRNISEYVMAPIFFDYKRTPLGLKKLKISLDVFETYLKKSNGKYAAGDKLTIADFPLNTATMCLEAIKFSLSEWPHIEKWYNNFKINHPDLWNIAAQGMKEITYFEANPPDLSHMDHPIHPTRKI</sequence>
<feature type="domain" description="GST C-terminal" evidence="3">
    <location>
        <begin position="86"/>
        <end position="215"/>
    </location>
</feature>
<reference evidence="5 6" key="3">
    <citation type="submission" date="2020-08" db="EMBL/GenBank/DDBJ databases">
        <title>Aphidius gifuensis genome sequencing and assembly.</title>
        <authorList>
            <person name="Du Z."/>
        </authorList>
    </citation>
    <scope>NUCLEOTIDE SEQUENCE [LARGE SCALE GENOMIC DNA]</scope>
    <source>
        <strain evidence="5">YNYX2018</strain>
        <tissue evidence="5">Adults</tissue>
    </source>
</reference>
<dbReference type="InterPro" id="IPR036282">
    <property type="entry name" value="Glutathione-S-Trfase_C_sf"/>
</dbReference>
<dbReference type="CDD" id="cd03177">
    <property type="entry name" value="GST_C_Delta_Epsilon"/>
    <property type="match status" value="1"/>
</dbReference>
<protein>
    <submittedName>
        <fullName evidence="4">Glutathione S-transferase</fullName>
    </submittedName>
</protein>
<dbReference type="Proteomes" id="UP000639338">
    <property type="component" value="Unassembled WGS sequence"/>
</dbReference>
<dbReference type="EMBL" id="JACMRX010000002">
    <property type="protein sequence ID" value="KAF7994332.1"/>
    <property type="molecule type" value="Genomic_DNA"/>
</dbReference>
<dbReference type="EMBL" id="MG387110">
    <property type="protein sequence ID" value="AWS20690.1"/>
    <property type="molecule type" value="mRNA"/>
</dbReference>
<accession>A0A2U9K459</accession>
<proteinExistence type="evidence at transcript level"/>
<evidence type="ECO:0000256" key="1">
    <source>
        <dbReference type="RuleBase" id="RU003494"/>
    </source>
</evidence>
<evidence type="ECO:0000313" key="4">
    <source>
        <dbReference type="EMBL" id="AWS20690.1"/>
    </source>
</evidence>
<organism evidence="4">
    <name type="scientific">Aphidius gifuensis</name>
    <name type="common">Parasitoid wasp</name>
    <dbReference type="NCBI Taxonomy" id="684658"/>
    <lineage>
        <taxon>Eukaryota</taxon>
        <taxon>Metazoa</taxon>
        <taxon>Ecdysozoa</taxon>
        <taxon>Arthropoda</taxon>
        <taxon>Hexapoda</taxon>
        <taxon>Insecta</taxon>
        <taxon>Pterygota</taxon>
        <taxon>Neoptera</taxon>
        <taxon>Endopterygota</taxon>
        <taxon>Hymenoptera</taxon>
        <taxon>Apocrita</taxon>
        <taxon>Ichneumonoidea</taxon>
        <taxon>Braconidae</taxon>
        <taxon>Aphidiinae</taxon>
        <taxon>Aphidius</taxon>
    </lineage>
</organism>
<reference evidence="4" key="2">
    <citation type="submission" date="2017-11" db="EMBL/GenBank/DDBJ databases">
        <authorList>
            <person name="Han C.G."/>
        </authorList>
    </citation>
    <scope>NUCLEOTIDE SEQUENCE</scope>
</reference>
<dbReference type="OrthoDB" id="4951845at2759"/>
<reference evidence="4" key="1">
    <citation type="journal article" date="2017" name="Front. Physiol.">
        <title>The Potential Coordination of the Heat-Shock Proteins and Antioxidant Enzyme Genes of Aphidius gifuensis in Response to Thermal Stress.</title>
        <authorList>
            <person name="Kang Z.W."/>
            <person name="Liu F.H."/>
            <person name="Liu X."/>
            <person name="Yu W.B."/>
            <person name="Tan X.L."/>
            <person name="Zhang S.Z."/>
            <person name="Tian H.G."/>
            <person name="Liu T.X."/>
        </authorList>
    </citation>
    <scope>NUCLEOTIDE SEQUENCE</scope>
</reference>
<evidence type="ECO:0000259" key="3">
    <source>
        <dbReference type="PROSITE" id="PS50405"/>
    </source>
</evidence>
<dbReference type="SFLD" id="SFLDS00019">
    <property type="entry name" value="Glutathione_Transferase_(cytos"/>
    <property type="match status" value="1"/>
</dbReference>
<dbReference type="InterPro" id="IPR036249">
    <property type="entry name" value="Thioredoxin-like_sf"/>
</dbReference>
<evidence type="ECO:0000259" key="2">
    <source>
        <dbReference type="PROSITE" id="PS50404"/>
    </source>
</evidence>
<gene>
    <name evidence="4" type="primary">GST1</name>
    <name evidence="5" type="ORF">HCN44_003804</name>
</gene>
<dbReference type="Gene3D" id="3.40.30.10">
    <property type="entry name" value="Glutaredoxin"/>
    <property type="match status" value="1"/>
</dbReference>
<dbReference type="InterPro" id="IPR010987">
    <property type="entry name" value="Glutathione-S-Trfase_C-like"/>
</dbReference>
<dbReference type="PANTHER" id="PTHR43969">
    <property type="entry name" value="GLUTATHIONE S TRANSFERASE D10, ISOFORM A-RELATED"/>
    <property type="match status" value="1"/>
</dbReference>